<protein>
    <submittedName>
        <fullName evidence="1">Uncharacterized protein</fullName>
    </submittedName>
</protein>
<organism evidence="1 2">
    <name type="scientific">Bauhinia variegata</name>
    <name type="common">Purple orchid tree</name>
    <name type="synonym">Phanera variegata</name>
    <dbReference type="NCBI Taxonomy" id="167791"/>
    <lineage>
        <taxon>Eukaryota</taxon>
        <taxon>Viridiplantae</taxon>
        <taxon>Streptophyta</taxon>
        <taxon>Embryophyta</taxon>
        <taxon>Tracheophyta</taxon>
        <taxon>Spermatophyta</taxon>
        <taxon>Magnoliopsida</taxon>
        <taxon>eudicotyledons</taxon>
        <taxon>Gunneridae</taxon>
        <taxon>Pentapetalae</taxon>
        <taxon>rosids</taxon>
        <taxon>fabids</taxon>
        <taxon>Fabales</taxon>
        <taxon>Fabaceae</taxon>
        <taxon>Cercidoideae</taxon>
        <taxon>Cercideae</taxon>
        <taxon>Bauhiniinae</taxon>
        <taxon>Bauhinia</taxon>
    </lineage>
</organism>
<proteinExistence type="predicted"/>
<accession>A0ACB9KL64</accession>
<keyword evidence="2" id="KW-1185">Reference proteome</keyword>
<comment type="caution">
    <text evidence="1">The sequence shown here is derived from an EMBL/GenBank/DDBJ whole genome shotgun (WGS) entry which is preliminary data.</text>
</comment>
<gene>
    <name evidence="1" type="ORF">L6164_037816</name>
</gene>
<evidence type="ECO:0000313" key="1">
    <source>
        <dbReference type="EMBL" id="KAI4297963.1"/>
    </source>
</evidence>
<reference evidence="1 2" key="1">
    <citation type="journal article" date="2022" name="DNA Res.">
        <title>Chromosomal-level genome assembly of the orchid tree Bauhinia variegata (Leguminosae; Cercidoideae) supports the allotetraploid origin hypothesis of Bauhinia.</title>
        <authorList>
            <person name="Zhong Y."/>
            <person name="Chen Y."/>
            <person name="Zheng D."/>
            <person name="Pang J."/>
            <person name="Liu Y."/>
            <person name="Luo S."/>
            <person name="Meng S."/>
            <person name="Qian L."/>
            <person name="Wei D."/>
            <person name="Dai S."/>
            <person name="Zhou R."/>
        </authorList>
    </citation>
    <scope>NUCLEOTIDE SEQUENCE [LARGE SCALE GENOMIC DNA]</scope>
    <source>
        <strain evidence="1">BV-YZ2020</strain>
    </source>
</reference>
<evidence type="ECO:0000313" key="2">
    <source>
        <dbReference type="Proteomes" id="UP000828941"/>
    </source>
</evidence>
<sequence length="83" mass="9311">MECTVAVELCEKEEPPPHPENNGSTKKVKIRTEEEDPPPVVEMEEEEVDNGSEMISEEGRDKIDMVQAEPPEVESISPPPLLR</sequence>
<name>A0ACB9KL64_BAUVA</name>
<dbReference type="Proteomes" id="UP000828941">
    <property type="component" value="Chromosome 14"/>
</dbReference>
<dbReference type="EMBL" id="CM039439">
    <property type="protein sequence ID" value="KAI4297963.1"/>
    <property type="molecule type" value="Genomic_DNA"/>
</dbReference>